<dbReference type="InParanoid" id="A0A2T2ZTK4"/>
<keyword evidence="3" id="KW-1185">Reference proteome</keyword>
<proteinExistence type="predicted"/>
<feature type="compositionally biased region" description="Polar residues" evidence="1">
    <location>
        <begin position="24"/>
        <end position="50"/>
    </location>
</feature>
<accession>A0A2T2ZTK4</accession>
<feature type="region of interest" description="Disordered" evidence="1">
    <location>
        <begin position="15"/>
        <end position="52"/>
    </location>
</feature>
<evidence type="ECO:0000313" key="2">
    <source>
        <dbReference type="EMBL" id="PSR76261.1"/>
    </source>
</evidence>
<evidence type="ECO:0000256" key="1">
    <source>
        <dbReference type="SAM" id="MobiDB-lite"/>
    </source>
</evidence>
<reference evidence="2 3" key="1">
    <citation type="journal article" date="2018" name="Mycol. Prog.">
        <title>Coniella lustricola, a new species from submerged detritus.</title>
        <authorList>
            <person name="Raudabaugh D.B."/>
            <person name="Iturriaga T."/>
            <person name="Carver A."/>
            <person name="Mondo S."/>
            <person name="Pangilinan J."/>
            <person name="Lipzen A."/>
            <person name="He G."/>
            <person name="Amirebrahimi M."/>
            <person name="Grigoriev I.V."/>
            <person name="Miller A.N."/>
        </authorList>
    </citation>
    <scope>NUCLEOTIDE SEQUENCE [LARGE SCALE GENOMIC DNA]</scope>
    <source>
        <strain evidence="2 3">B22-T-1</strain>
    </source>
</reference>
<evidence type="ECO:0000313" key="3">
    <source>
        <dbReference type="Proteomes" id="UP000241462"/>
    </source>
</evidence>
<feature type="region of interest" description="Disordered" evidence="1">
    <location>
        <begin position="133"/>
        <end position="182"/>
    </location>
</feature>
<gene>
    <name evidence="2" type="ORF">BD289DRAFT_486899</name>
</gene>
<feature type="region of interest" description="Disordered" evidence="1">
    <location>
        <begin position="66"/>
        <end position="116"/>
    </location>
</feature>
<organism evidence="2 3">
    <name type="scientific">Coniella lustricola</name>
    <dbReference type="NCBI Taxonomy" id="2025994"/>
    <lineage>
        <taxon>Eukaryota</taxon>
        <taxon>Fungi</taxon>
        <taxon>Dikarya</taxon>
        <taxon>Ascomycota</taxon>
        <taxon>Pezizomycotina</taxon>
        <taxon>Sordariomycetes</taxon>
        <taxon>Sordariomycetidae</taxon>
        <taxon>Diaporthales</taxon>
        <taxon>Schizoparmaceae</taxon>
        <taxon>Coniella</taxon>
    </lineage>
</organism>
<sequence>MQNYGYTNDHYSYAVERLSRQLPPIQSLSPETQSALSPPQQRGGTTPQLHQQRHLPSLRQVFEAQQSHLAPAADAESSPRRHEFWNSSPRNNSHGHGHGHGQGTIMAPSHHDMAPYVDPIADSQRMARFHGEGEREYHPHPHPHRQQHQYQYHHEYQHQHKHQHEHQHQHEHKNHRHHYHEAGSPVPAPMALAMPMPMAMPAAAASPPLPQGGLYHPHHSINTGIRTRLPDFARADGARTPPVARYGWALR</sequence>
<name>A0A2T2ZTK4_9PEZI</name>
<dbReference type="Proteomes" id="UP000241462">
    <property type="component" value="Unassembled WGS sequence"/>
</dbReference>
<dbReference type="AlphaFoldDB" id="A0A2T2ZTK4"/>
<dbReference type="EMBL" id="KZ678716">
    <property type="protein sequence ID" value="PSR76261.1"/>
    <property type="molecule type" value="Genomic_DNA"/>
</dbReference>
<feature type="compositionally biased region" description="Basic residues" evidence="1">
    <location>
        <begin position="159"/>
        <end position="179"/>
    </location>
</feature>
<protein>
    <submittedName>
        <fullName evidence="2">Uncharacterized protein</fullName>
    </submittedName>
</protein>